<keyword evidence="1 2" id="KW-0694">RNA-binding</keyword>
<keyword evidence="6" id="KW-1185">Reference proteome</keyword>
<accession>A0A8H5FSG4</accession>
<protein>
    <recommendedName>
        <fullName evidence="4">RRM domain-containing protein</fullName>
    </recommendedName>
</protein>
<dbReference type="SMART" id="SM00360">
    <property type="entry name" value="RRM"/>
    <property type="match status" value="1"/>
</dbReference>
<feature type="compositionally biased region" description="Basic and acidic residues" evidence="3">
    <location>
        <begin position="33"/>
        <end position="44"/>
    </location>
</feature>
<dbReference type="AlphaFoldDB" id="A0A8H5FSG4"/>
<sequence length="619" mass="68155">MNINPNQSQHDRVSEDKHTGSAGSHPQALQFYDRSRSLRTDHGGRRSASPESARQGERTVGPNTDLKRVDYGTEGHGERYSYGGLRSGVVGRAHIESKERRPGSLYRQPQSLNLAQPSLYDPRRTLFIWNISYHSKPEAIRAHFDAHGRLETYDQFIRSHGVAFVTYYDSSDAERAQKKLDGFEVLLAKLNISFVHPKSRAMDYRGFVIIKSSRPLTKSEVEDKFTGFPRRLVLCRFYDTRQCLQAFNALKGNLAQDGLRLELAWNEEDSASMIDEDKGIPLSDVNGILTSDNENVQSEQVPAESMLAAIGAASRIQPGSSTSSTSTQMTIAVESLATFAPGNPVETYPPPPMSPPMQMSLGGSGHPIHPMHWPVSFPQGSPWPLASLANQADHYANFTPSFAPPSQPLPLVQILIEQGEYSPHHWSANPPLIQAERAQLIQTNSVMGLFTGNVLPSAQIPTQLDSSFHPRNGNPSLIQAERTLVQTNSVMGSSPGPQPATVQGAPQYYSQHPSYSLPRSILKSSPSPAQAPVTDDAKNVNSEVTGPGKLRELLEKVRRDQERRQREAQSSPTAAVDGQGSVEEMGVNASSHDQQTSNMSAEKPGNAYRTRPTDPRLRR</sequence>
<dbReference type="PROSITE" id="PS50102">
    <property type="entry name" value="RRM"/>
    <property type="match status" value="1"/>
</dbReference>
<feature type="compositionally biased region" description="Polar residues" evidence="3">
    <location>
        <begin position="588"/>
        <end position="600"/>
    </location>
</feature>
<feature type="region of interest" description="Disordered" evidence="3">
    <location>
        <begin position="489"/>
        <end position="619"/>
    </location>
</feature>
<evidence type="ECO:0000256" key="2">
    <source>
        <dbReference type="PROSITE-ProRule" id="PRU00176"/>
    </source>
</evidence>
<evidence type="ECO:0000313" key="5">
    <source>
        <dbReference type="EMBL" id="KAF5347067.1"/>
    </source>
</evidence>
<dbReference type="Pfam" id="PF00076">
    <property type="entry name" value="RRM_1"/>
    <property type="match status" value="1"/>
</dbReference>
<evidence type="ECO:0000313" key="6">
    <source>
        <dbReference type="Proteomes" id="UP000559256"/>
    </source>
</evidence>
<gene>
    <name evidence="5" type="ORF">D9758_011657</name>
</gene>
<evidence type="ECO:0000259" key="4">
    <source>
        <dbReference type="PROSITE" id="PS50102"/>
    </source>
</evidence>
<evidence type="ECO:0000256" key="3">
    <source>
        <dbReference type="SAM" id="MobiDB-lite"/>
    </source>
</evidence>
<proteinExistence type="predicted"/>
<organism evidence="5 6">
    <name type="scientific">Tetrapyrgos nigripes</name>
    <dbReference type="NCBI Taxonomy" id="182062"/>
    <lineage>
        <taxon>Eukaryota</taxon>
        <taxon>Fungi</taxon>
        <taxon>Dikarya</taxon>
        <taxon>Basidiomycota</taxon>
        <taxon>Agaricomycotina</taxon>
        <taxon>Agaricomycetes</taxon>
        <taxon>Agaricomycetidae</taxon>
        <taxon>Agaricales</taxon>
        <taxon>Marasmiineae</taxon>
        <taxon>Marasmiaceae</taxon>
        <taxon>Tetrapyrgos</taxon>
    </lineage>
</organism>
<dbReference type="SUPFAM" id="SSF54928">
    <property type="entry name" value="RNA-binding domain, RBD"/>
    <property type="match status" value="1"/>
</dbReference>
<reference evidence="5 6" key="1">
    <citation type="journal article" date="2020" name="ISME J.">
        <title>Uncovering the hidden diversity of litter-decomposition mechanisms in mushroom-forming fungi.</title>
        <authorList>
            <person name="Floudas D."/>
            <person name="Bentzer J."/>
            <person name="Ahren D."/>
            <person name="Johansson T."/>
            <person name="Persson P."/>
            <person name="Tunlid A."/>
        </authorList>
    </citation>
    <scope>NUCLEOTIDE SEQUENCE [LARGE SCALE GENOMIC DNA]</scope>
    <source>
        <strain evidence="5 6">CBS 291.85</strain>
    </source>
</reference>
<name>A0A8H5FSG4_9AGAR</name>
<feature type="compositionally biased region" description="Basic and acidic residues" evidence="3">
    <location>
        <begin position="9"/>
        <end position="19"/>
    </location>
</feature>
<dbReference type="InterPro" id="IPR035979">
    <property type="entry name" value="RBD_domain_sf"/>
</dbReference>
<dbReference type="GO" id="GO:0003723">
    <property type="term" value="F:RNA binding"/>
    <property type="evidence" value="ECO:0007669"/>
    <property type="project" value="UniProtKB-UniRule"/>
</dbReference>
<dbReference type="EMBL" id="JAACJM010000097">
    <property type="protein sequence ID" value="KAF5347067.1"/>
    <property type="molecule type" value="Genomic_DNA"/>
</dbReference>
<dbReference type="Gene3D" id="3.30.70.330">
    <property type="match status" value="1"/>
</dbReference>
<dbReference type="Proteomes" id="UP000559256">
    <property type="component" value="Unassembled WGS sequence"/>
</dbReference>
<feature type="domain" description="RRM" evidence="4">
    <location>
        <begin position="124"/>
        <end position="197"/>
    </location>
</feature>
<evidence type="ECO:0000256" key="1">
    <source>
        <dbReference type="ARBA" id="ARBA00022884"/>
    </source>
</evidence>
<comment type="caution">
    <text evidence="5">The sequence shown here is derived from an EMBL/GenBank/DDBJ whole genome shotgun (WGS) entry which is preliminary data.</text>
</comment>
<feature type="region of interest" description="Disordered" evidence="3">
    <location>
        <begin position="1"/>
        <end position="78"/>
    </location>
</feature>
<feature type="compositionally biased region" description="Basic and acidic residues" evidence="3">
    <location>
        <begin position="549"/>
        <end position="567"/>
    </location>
</feature>
<dbReference type="InterPro" id="IPR000504">
    <property type="entry name" value="RRM_dom"/>
</dbReference>
<dbReference type="PANTHER" id="PTHR23189">
    <property type="entry name" value="RNA RECOGNITION MOTIF-CONTAINING"/>
    <property type="match status" value="1"/>
</dbReference>
<dbReference type="InterPro" id="IPR012677">
    <property type="entry name" value="Nucleotide-bd_a/b_plait_sf"/>
</dbReference>
<feature type="compositionally biased region" description="Basic and acidic residues" evidence="3">
    <location>
        <begin position="65"/>
        <end position="78"/>
    </location>
</feature>
<dbReference type="OrthoDB" id="3011017at2759"/>